<dbReference type="InterPro" id="IPR028889">
    <property type="entry name" value="USP"/>
</dbReference>
<keyword evidence="3" id="KW-0378">Hydrolase</keyword>
<protein>
    <submittedName>
        <fullName evidence="3">Ubl carboxyl-terminal hydrolase 18 isoform X1</fullName>
    </submittedName>
</protein>
<dbReference type="GO" id="GO:0004843">
    <property type="term" value="F:cysteine-type deubiquitinase activity"/>
    <property type="evidence" value="ECO:0007669"/>
    <property type="project" value="InterPro"/>
</dbReference>
<dbReference type="PANTHER" id="PTHR24006:SF796">
    <property type="entry name" value="UBL CARBOXYL-TERMINAL HYDROLASE 18-RELATED"/>
    <property type="match status" value="1"/>
</dbReference>
<dbReference type="AlphaFoldDB" id="A0AA35PI85"/>
<dbReference type="EMBL" id="OX395135">
    <property type="protein sequence ID" value="CAI5786383.1"/>
    <property type="molecule type" value="Genomic_DNA"/>
</dbReference>
<dbReference type="GO" id="GO:0016579">
    <property type="term" value="P:protein deubiquitination"/>
    <property type="evidence" value="ECO:0007669"/>
    <property type="project" value="InterPro"/>
</dbReference>
<dbReference type="Proteomes" id="UP001178461">
    <property type="component" value="Chromosome 10"/>
</dbReference>
<dbReference type="Gene3D" id="3.90.70.10">
    <property type="entry name" value="Cysteine proteinases"/>
    <property type="match status" value="1"/>
</dbReference>
<sequence>MLPRSAALRREAWRARRGRARFHARGKRSEAGQRGDPSGWRSRRIRLMGQRAGRPKPKRTFKLEEYQTMTAEADEESSTEEALETCSQKLQEICGMADSRNGAVGLYNIGLNCCLNSLLQVFFMNRQFTKILRRIKVPFEAAEQKASVPYQMLLLLEQMQQSKRRSVHPLDLVRCLSMHNVKLLVLYDASQLFLILWNLIKDQITNVNLVESLTLLHTIQLQQNLVCQKCSAQMKKDSNLLMFPLPMFDSDSHPVRTLGDSLRCFFVPEQLVDENACHCEQCGLETPHLRGMRVTRLPQTLMLHLKRFCCTEGSQTRKISHSLAFPQSLNFSEILTPEQYNQDAQEDDGLYDLFAVVAHSGSANFGHYSAYIWSLTESRWYCFNDSSVCQVSWDDVKCTYGKAYLRWGETAYLLVYLKRNCGKLCSD</sequence>
<dbReference type="InterPro" id="IPR001394">
    <property type="entry name" value="Peptidase_C19_UCH"/>
</dbReference>
<reference evidence="3" key="1">
    <citation type="submission" date="2022-12" db="EMBL/GenBank/DDBJ databases">
        <authorList>
            <person name="Alioto T."/>
            <person name="Alioto T."/>
            <person name="Gomez Garrido J."/>
        </authorList>
    </citation>
    <scope>NUCLEOTIDE SEQUENCE</scope>
</reference>
<feature type="domain" description="USP" evidence="2">
    <location>
        <begin position="104"/>
        <end position="419"/>
    </location>
</feature>
<dbReference type="GO" id="GO:0005634">
    <property type="term" value="C:nucleus"/>
    <property type="evidence" value="ECO:0007669"/>
    <property type="project" value="TreeGrafter"/>
</dbReference>
<dbReference type="InterPro" id="IPR018200">
    <property type="entry name" value="USP_CS"/>
</dbReference>
<evidence type="ECO:0000313" key="4">
    <source>
        <dbReference type="Proteomes" id="UP001178461"/>
    </source>
</evidence>
<dbReference type="Pfam" id="PF00443">
    <property type="entry name" value="UCH"/>
    <property type="match status" value="1"/>
</dbReference>
<organism evidence="3 4">
    <name type="scientific">Podarcis lilfordi</name>
    <name type="common">Lilford's wall lizard</name>
    <dbReference type="NCBI Taxonomy" id="74358"/>
    <lineage>
        <taxon>Eukaryota</taxon>
        <taxon>Metazoa</taxon>
        <taxon>Chordata</taxon>
        <taxon>Craniata</taxon>
        <taxon>Vertebrata</taxon>
        <taxon>Euteleostomi</taxon>
        <taxon>Lepidosauria</taxon>
        <taxon>Squamata</taxon>
        <taxon>Bifurcata</taxon>
        <taxon>Unidentata</taxon>
        <taxon>Episquamata</taxon>
        <taxon>Laterata</taxon>
        <taxon>Lacertibaenia</taxon>
        <taxon>Lacertidae</taxon>
        <taxon>Podarcis</taxon>
    </lineage>
</organism>
<dbReference type="SUPFAM" id="SSF54001">
    <property type="entry name" value="Cysteine proteinases"/>
    <property type="match status" value="1"/>
</dbReference>
<gene>
    <name evidence="3" type="ORF">PODLI_1B031163</name>
</gene>
<dbReference type="PROSITE" id="PS00973">
    <property type="entry name" value="USP_2"/>
    <property type="match status" value="1"/>
</dbReference>
<evidence type="ECO:0000256" key="1">
    <source>
        <dbReference type="SAM" id="MobiDB-lite"/>
    </source>
</evidence>
<proteinExistence type="predicted"/>
<dbReference type="InterPro" id="IPR038765">
    <property type="entry name" value="Papain-like_cys_pep_sf"/>
</dbReference>
<evidence type="ECO:0000313" key="3">
    <source>
        <dbReference type="EMBL" id="CAI5786383.1"/>
    </source>
</evidence>
<name>A0AA35PI85_9SAUR</name>
<dbReference type="PANTHER" id="PTHR24006">
    <property type="entry name" value="UBIQUITIN CARBOXYL-TERMINAL HYDROLASE"/>
    <property type="match status" value="1"/>
</dbReference>
<dbReference type="InterPro" id="IPR050164">
    <property type="entry name" value="Peptidase_C19"/>
</dbReference>
<evidence type="ECO:0000259" key="2">
    <source>
        <dbReference type="PROSITE" id="PS50235"/>
    </source>
</evidence>
<feature type="region of interest" description="Disordered" evidence="1">
    <location>
        <begin position="19"/>
        <end position="44"/>
    </location>
</feature>
<dbReference type="CDD" id="cd02257">
    <property type="entry name" value="Peptidase_C19"/>
    <property type="match status" value="1"/>
</dbReference>
<keyword evidence="4" id="KW-1185">Reference proteome</keyword>
<accession>A0AA35PI85</accession>
<dbReference type="GO" id="GO:0005829">
    <property type="term" value="C:cytosol"/>
    <property type="evidence" value="ECO:0007669"/>
    <property type="project" value="TreeGrafter"/>
</dbReference>
<dbReference type="PROSITE" id="PS50235">
    <property type="entry name" value="USP_3"/>
    <property type="match status" value="1"/>
</dbReference>